<dbReference type="Pfam" id="PF01627">
    <property type="entry name" value="Hpt"/>
    <property type="match status" value="1"/>
</dbReference>
<evidence type="ECO:0000313" key="3">
    <source>
        <dbReference type="Proteomes" id="UP000239735"/>
    </source>
</evidence>
<sequence length="119" mass="12796">MKSSLQSGKQAEEALSQAIDRLWVRFFPEIRERVAVLESAATAVSAKKLSAARREKAQAAAHKLAGVLGTFSLARGTVLARELEVIYSQETSPGSDSGERLAEIAAELRAIVENRPSTS</sequence>
<dbReference type="InterPro" id="IPR008207">
    <property type="entry name" value="Sig_transdc_His_kin_Hpt_dom"/>
</dbReference>
<gene>
    <name evidence="2" type="ORF">SBA5_430014</name>
</gene>
<proteinExistence type="predicted"/>
<protein>
    <submittedName>
        <fullName evidence="2">Two-component response regulator</fullName>
    </submittedName>
</protein>
<organism evidence="2 3">
    <name type="scientific">Candidatus Sulfuritelmatomonas gaucii</name>
    <dbReference type="NCBI Taxonomy" id="2043161"/>
    <lineage>
        <taxon>Bacteria</taxon>
        <taxon>Pseudomonadati</taxon>
        <taxon>Acidobacteriota</taxon>
        <taxon>Terriglobia</taxon>
        <taxon>Terriglobales</taxon>
        <taxon>Acidobacteriaceae</taxon>
        <taxon>Candidatus Sulfuritelmatomonas</taxon>
    </lineage>
</organism>
<reference evidence="3" key="1">
    <citation type="submission" date="2018-02" db="EMBL/GenBank/DDBJ databases">
        <authorList>
            <person name="Hausmann B."/>
        </authorList>
    </citation>
    <scope>NUCLEOTIDE SEQUENCE [LARGE SCALE GENOMIC DNA]</scope>
    <source>
        <strain evidence="3">Peat soil MAG SbA5</strain>
    </source>
</reference>
<dbReference type="OrthoDB" id="120392at2"/>
<dbReference type="SUPFAM" id="SSF47226">
    <property type="entry name" value="Histidine-containing phosphotransfer domain, HPT domain"/>
    <property type="match status" value="1"/>
</dbReference>
<dbReference type="AlphaFoldDB" id="A0A2N9LM14"/>
<evidence type="ECO:0000259" key="1">
    <source>
        <dbReference type="Pfam" id="PF01627"/>
    </source>
</evidence>
<name>A0A2N9LM14_9BACT</name>
<dbReference type="GO" id="GO:0004672">
    <property type="term" value="F:protein kinase activity"/>
    <property type="evidence" value="ECO:0007669"/>
    <property type="project" value="UniProtKB-ARBA"/>
</dbReference>
<dbReference type="Gene3D" id="1.20.120.160">
    <property type="entry name" value="HPT domain"/>
    <property type="match status" value="1"/>
</dbReference>
<dbReference type="GO" id="GO:0000160">
    <property type="term" value="P:phosphorelay signal transduction system"/>
    <property type="evidence" value="ECO:0007669"/>
    <property type="project" value="InterPro"/>
</dbReference>
<dbReference type="InterPro" id="IPR036641">
    <property type="entry name" value="HPT_dom_sf"/>
</dbReference>
<feature type="domain" description="HPt" evidence="1">
    <location>
        <begin position="22"/>
        <end position="111"/>
    </location>
</feature>
<dbReference type="EMBL" id="OKRB01000101">
    <property type="protein sequence ID" value="SPE24135.1"/>
    <property type="molecule type" value="Genomic_DNA"/>
</dbReference>
<accession>A0A2N9LM14</accession>
<evidence type="ECO:0000313" key="2">
    <source>
        <dbReference type="EMBL" id="SPE24135.1"/>
    </source>
</evidence>
<dbReference type="Proteomes" id="UP000239735">
    <property type="component" value="Unassembled WGS sequence"/>
</dbReference>